<organism evidence="2 3">
    <name type="scientific">Mycolicibacterium obuense</name>
    <dbReference type="NCBI Taxonomy" id="1807"/>
    <lineage>
        <taxon>Bacteria</taxon>
        <taxon>Bacillati</taxon>
        <taxon>Actinomycetota</taxon>
        <taxon>Actinomycetes</taxon>
        <taxon>Mycobacteriales</taxon>
        <taxon>Mycobacteriaceae</taxon>
        <taxon>Mycolicibacterium</taxon>
    </lineage>
</organism>
<keyword evidence="1" id="KW-1133">Transmembrane helix</keyword>
<sequence length="92" mass="9542">MTRGGKLVLVGYVAGTLTIAPGGYVFVVGMVERLTVKAGGKAMLRGWCKGDVVNEGGDLTVMRGAVIEGALHGREITRVHPETRIGGDSSTS</sequence>
<accession>A0A0M2K8X4</accession>
<dbReference type="EMBL" id="LAUZ02000011">
    <property type="protein sequence ID" value="KKF03704.1"/>
    <property type="molecule type" value="Genomic_DNA"/>
</dbReference>
<keyword evidence="1" id="KW-0812">Transmembrane</keyword>
<evidence type="ECO:0000313" key="2">
    <source>
        <dbReference type="EMBL" id="KKF03704.1"/>
    </source>
</evidence>
<keyword evidence="3" id="KW-1185">Reference proteome</keyword>
<protein>
    <recommendedName>
        <fullName evidence="4">Polymer-forming cytoskeletal protein</fullName>
    </recommendedName>
</protein>
<dbReference type="PATRIC" id="fig|1807.13.peg.1435"/>
<feature type="transmembrane region" description="Helical" evidence="1">
    <location>
        <begin position="12"/>
        <end position="31"/>
    </location>
</feature>
<proteinExistence type="predicted"/>
<name>A0A0M2K8X4_9MYCO</name>
<evidence type="ECO:0008006" key="4">
    <source>
        <dbReference type="Google" id="ProtNLM"/>
    </source>
</evidence>
<reference evidence="2 3" key="1">
    <citation type="journal article" date="2015" name="Genome Announc.">
        <title>Draft Genome Sequence of Mycobacterium obuense Strain UC1, Isolated from Patient Sputum.</title>
        <authorList>
            <person name="Greninger A.L."/>
            <person name="Cunningham G."/>
            <person name="Hsu E.D."/>
            <person name="Yu J.M."/>
            <person name="Chiu C.Y."/>
            <person name="Miller S."/>
        </authorList>
    </citation>
    <scope>NUCLEOTIDE SEQUENCE [LARGE SCALE GENOMIC DNA]</scope>
    <source>
        <strain evidence="2 3">UC1</strain>
    </source>
</reference>
<dbReference type="Proteomes" id="UP000034150">
    <property type="component" value="Unassembled WGS sequence"/>
</dbReference>
<dbReference type="AlphaFoldDB" id="A0A0M2K8X4"/>
<gene>
    <name evidence="2" type="ORF">WN67_01865</name>
</gene>
<comment type="caution">
    <text evidence="2">The sequence shown here is derived from an EMBL/GenBank/DDBJ whole genome shotgun (WGS) entry which is preliminary data.</text>
</comment>
<dbReference type="OrthoDB" id="4640237at2"/>
<keyword evidence="1" id="KW-0472">Membrane</keyword>
<evidence type="ECO:0000313" key="3">
    <source>
        <dbReference type="Proteomes" id="UP000034150"/>
    </source>
</evidence>
<evidence type="ECO:0000256" key="1">
    <source>
        <dbReference type="SAM" id="Phobius"/>
    </source>
</evidence>